<dbReference type="PANTHER" id="PTHR35800">
    <property type="entry name" value="PROTEIN JAG"/>
    <property type="match status" value="1"/>
</dbReference>
<dbReference type="InterPro" id="IPR034079">
    <property type="entry name" value="R3H_KhpB"/>
</dbReference>
<dbReference type="EMBL" id="CAEZWW010000073">
    <property type="protein sequence ID" value="CAB4673161.1"/>
    <property type="molecule type" value="Genomic_DNA"/>
</dbReference>
<dbReference type="EMBL" id="CAEZXZ010000089">
    <property type="protein sequence ID" value="CAB4705178.1"/>
    <property type="molecule type" value="Genomic_DNA"/>
</dbReference>
<dbReference type="AlphaFoldDB" id="A0A6J6MG40"/>
<dbReference type="CDD" id="cd02644">
    <property type="entry name" value="R3H_jag"/>
    <property type="match status" value="1"/>
</dbReference>
<sequence length="187" mass="19934">MSDDTETVLEEIEAVVDAENEATPEEGEGKLSGQRLLESEGDAAADYLEALLDITDLDGDIDIDVEGNRAMVSVVEVKAGDLHLLVGDGGDVLDALQELTRLAAARETGERSRLMLDIGGHRAARRAALVEEAKIAIEEARSTGEAVKMAPMTAFERKVVHDAVADAGFSSESEGEDPKRCVVIRTS</sequence>
<protein>
    <submittedName>
        <fullName evidence="2">Unannotated protein</fullName>
    </submittedName>
</protein>
<evidence type="ECO:0000313" key="2">
    <source>
        <dbReference type="EMBL" id="CAB4673161.1"/>
    </source>
</evidence>
<evidence type="ECO:0000259" key="1">
    <source>
        <dbReference type="PROSITE" id="PS51061"/>
    </source>
</evidence>
<feature type="domain" description="R3H" evidence="1">
    <location>
        <begin position="123"/>
        <end position="187"/>
    </location>
</feature>
<dbReference type="SMART" id="SM00393">
    <property type="entry name" value="R3H"/>
    <property type="match status" value="1"/>
</dbReference>
<dbReference type="InterPro" id="IPR036867">
    <property type="entry name" value="R3H_dom_sf"/>
</dbReference>
<dbReference type="InterPro" id="IPR015946">
    <property type="entry name" value="KH_dom-like_a/b"/>
</dbReference>
<dbReference type="InterPro" id="IPR001374">
    <property type="entry name" value="R3H_dom"/>
</dbReference>
<dbReference type="InterPro" id="IPR039247">
    <property type="entry name" value="KhpB"/>
</dbReference>
<organism evidence="2">
    <name type="scientific">freshwater metagenome</name>
    <dbReference type="NCBI Taxonomy" id="449393"/>
    <lineage>
        <taxon>unclassified sequences</taxon>
        <taxon>metagenomes</taxon>
        <taxon>ecological metagenomes</taxon>
    </lineage>
</organism>
<name>A0A6J6MG40_9ZZZZ</name>
<evidence type="ECO:0000313" key="3">
    <source>
        <dbReference type="EMBL" id="CAB4705178.1"/>
    </source>
</evidence>
<dbReference type="Gene3D" id="3.30.1370.50">
    <property type="entry name" value="R3H-like domain"/>
    <property type="match status" value="1"/>
</dbReference>
<reference evidence="2" key="1">
    <citation type="submission" date="2020-05" db="EMBL/GenBank/DDBJ databases">
        <authorList>
            <person name="Chiriac C."/>
            <person name="Salcher M."/>
            <person name="Ghai R."/>
            <person name="Kavagutti S V."/>
        </authorList>
    </citation>
    <scope>NUCLEOTIDE SEQUENCE</scope>
</reference>
<dbReference type="Pfam" id="PF01424">
    <property type="entry name" value="R3H"/>
    <property type="match status" value="1"/>
</dbReference>
<proteinExistence type="predicted"/>
<dbReference type="SUPFAM" id="SSF82708">
    <property type="entry name" value="R3H domain"/>
    <property type="match status" value="1"/>
</dbReference>
<gene>
    <name evidence="2" type="ORF">UFOPK2310_00730</name>
    <name evidence="3" type="ORF">UFOPK2625_00706</name>
</gene>
<accession>A0A6J6MG40</accession>
<dbReference type="GO" id="GO:0003723">
    <property type="term" value="F:RNA binding"/>
    <property type="evidence" value="ECO:0007669"/>
    <property type="project" value="InterPro"/>
</dbReference>
<dbReference type="PANTHER" id="PTHR35800:SF1">
    <property type="entry name" value="RNA-BINDING PROTEIN KHPB"/>
    <property type="match status" value="1"/>
</dbReference>
<dbReference type="PROSITE" id="PS51061">
    <property type="entry name" value="R3H"/>
    <property type="match status" value="1"/>
</dbReference>
<dbReference type="Gene3D" id="3.30.300.20">
    <property type="match status" value="1"/>
</dbReference>